<keyword evidence="2" id="KW-1185">Reference proteome</keyword>
<name>A0A251N606_PRUPE</name>
<proteinExistence type="predicted"/>
<gene>
    <name evidence="1" type="ORF">PRUPE_7G028600</name>
</gene>
<organism evidence="1 2">
    <name type="scientific">Prunus persica</name>
    <name type="common">Peach</name>
    <name type="synonym">Amygdalus persica</name>
    <dbReference type="NCBI Taxonomy" id="3760"/>
    <lineage>
        <taxon>Eukaryota</taxon>
        <taxon>Viridiplantae</taxon>
        <taxon>Streptophyta</taxon>
        <taxon>Embryophyta</taxon>
        <taxon>Tracheophyta</taxon>
        <taxon>Spermatophyta</taxon>
        <taxon>Magnoliopsida</taxon>
        <taxon>eudicotyledons</taxon>
        <taxon>Gunneridae</taxon>
        <taxon>Pentapetalae</taxon>
        <taxon>rosids</taxon>
        <taxon>fabids</taxon>
        <taxon>Rosales</taxon>
        <taxon>Rosaceae</taxon>
        <taxon>Amygdaloideae</taxon>
        <taxon>Amygdaleae</taxon>
        <taxon>Prunus</taxon>
    </lineage>
</organism>
<dbReference type="AlphaFoldDB" id="A0A251N606"/>
<sequence length="71" mass="7770">MTPDFDQRFCLPSVTIFGETGPKSFISTSSTLRRPFPTSKTQGLATRTTGSVGSFGAFFSDSGHHFSRSRF</sequence>
<evidence type="ECO:0000313" key="2">
    <source>
        <dbReference type="Proteomes" id="UP000006882"/>
    </source>
</evidence>
<reference evidence="1 2" key="1">
    <citation type="journal article" date="2013" name="Nat. Genet.">
        <title>The high-quality draft genome of peach (Prunus persica) identifies unique patterns of genetic diversity, domestication and genome evolution.</title>
        <authorList>
            <consortium name="International Peach Genome Initiative"/>
            <person name="Verde I."/>
            <person name="Abbott A.G."/>
            <person name="Scalabrin S."/>
            <person name="Jung S."/>
            <person name="Shu S."/>
            <person name="Marroni F."/>
            <person name="Zhebentyayeva T."/>
            <person name="Dettori M.T."/>
            <person name="Grimwood J."/>
            <person name="Cattonaro F."/>
            <person name="Zuccolo A."/>
            <person name="Rossini L."/>
            <person name="Jenkins J."/>
            <person name="Vendramin E."/>
            <person name="Meisel L.A."/>
            <person name="Decroocq V."/>
            <person name="Sosinski B."/>
            <person name="Prochnik S."/>
            <person name="Mitros T."/>
            <person name="Policriti A."/>
            <person name="Cipriani G."/>
            <person name="Dondini L."/>
            <person name="Ficklin S."/>
            <person name="Goodstein D.M."/>
            <person name="Xuan P."/>
            <person name="Del Fabbro C."/>
            <person name="Aramini V."/>
            <person name="Copetti D."/>
            <person name="Gonzalez S."/>
            <person name="Horner D.S."/>
            <person name="Falchi R."/>
            <person name="Lucas S."/>
            <person name="Mica E."/>
            <person name="Maldonado J."/>
            <person name="Lazzari B."/>
            <person name="Bielenberg D."/>
            <person name="Pirona R."/>
            <person name="Miculan M."/>
            <person name="Barakat A."/>
            <person name="Testolin R."/>
            <person name="Stella A."/>
            <person name="Tartarini S."/>
            <person name="Tonutti P."/>
            <person name="Arus P."/>
            <person name="Orellana A."/>
            <person name="Wells C."/>
            <person name="Main D."/>
            <person name="Vizzotto G."/>
            <person name="Silva H."/>
            <person name="Salamini F."/>
            <person name="Schmutz J."/>
            <person name="Morgante M."/>
            <person name="Rokhsar D.S."/>
        </authorList>
    </citation>
    <scope>NUCLEOTIDE SEQUENCE [LARGE SCALE GENOMIC DNA]</scope>
    <source>
        <strain evidence="2">cv. Nemared</strain>
    </source>
</reference>
<dbReference type="EMBL" id="CM007657">
    <property type="protein sequence ID" value="ONH94765.1"/>
    <property type="molecule type" value="Genomic_DNA"/>
</dbReference>
<accession>A0A251N606</accession>
<dbReference type="Gramene" id="ONH94765">
    <property type="protein sequence ID" value="ONH94765"/>
    <property type="gene ID" value="PRUPE_7G028600"/>
</dbReference>
<dbReference type="Proteomes" id="UP000006882">
    <property type="component" value="Chromosome G7"/>
</dbReference>
<protein>
    <submittedName>
        <fullName evidence="1">Uncharacterized protein</fullName>
    </submittedName>
</protein>
<evidence type="ECO:0000313" key="1">
    <source>
        <dbReference type="EMBL" id="ONH94765.1"/>
    </source>
</evidence>